<accession>A0A1X7UYZ0</accession>
<dbReference type="GO" id="GO:0016887">
    <property type="term" value="F:ATP hydrolysis activity"/>
    <property type="evidence" value="ECO:0007669"/>
    <property type="project" value="InterPro"/>
</dbReference>
<feature type="region of interest" description="Disordered" evidence="8">
    <location>
        <begin position="758"/>
        <end position="795"/>
    </location>
</feature>
<comment type="subcellular location">
    <subcellularLocation>
        <location evidence="1">Membrane</location>
        <topology evidence="1">Multi-pass membrane protein</topology>
    </subcellularLocation>
</comment>
<dbReference type="GO" id="GO:0005524">
    <property type="term" value="F:ATP binding"/>
    <property type="evidence" value="ECO:0007669"/>
    <property type="project" value="InterPro"/>
</dbReference>
<dbReference type="Pfam" id="PF00005">
    <property type="entry name" value="ABC_tran"/>
    <property type="match status" value="1"/>
</dbReference>
<evidence type="ECO:0000256" key="5">
    <source>
        <dbReference type="ARBA" id="ARBA00022692"/>
    </source>
</evidence>
<dbReference type="GO" id="GO:0016020">
    <property type="term" value="C:membrane"/>
    <property type="evidence" value="ECO:0007669"/>
    <property type="project" value="UniProtKB-SubCell"/>
</dbReference>
<evidence type="ECO:0000256" key="4">
    <source>
        <dbReference type="ARBA" id="ARBA00022448"/>
    </source>
</evidence>
<evidence type="ECO:0000313" key="13">
    <source>
        <dbReference type="EnsemblMetazoa" id="Aqu2.1.32739_001"/>
    </source>
</evidence>
<dbReference type="PANTHER" id="PTHR48041">
    <property type="entry name" value="ABC TRANSPORTER G FAMILY MEMBER 28"/>
    <property type="match status" value="1"/>
</dbReference>
<dbReference type="Pfam" id="PF01061">
    <property type="entry name" value="ABC2_membrane"/>
    <property type="match status" value="1"/>
</dbReference>
<evidence type="ECO:0000256" key="7">
    <source>
        <dbReference type="ARBA" id="ARBA00023136"/>
    </source>
</evidence>
<dbReference type="SUPFAM" id="SSF52540">
    <property type="entry name" value="P-loop containing nucleoside triphosphate hydrolases"/>
    <property type="match status" value="1"/>
</dbReference>
<dbReference type="OrthoDB" id="5958642at2759"/>
<feature type="region of interest" description="Disordered" evidence="8">
    <location>
        <begin position="677"/>
        <end position="746"/>
    </location>
</feature>
<dbReference type="PANTHER" id="PTHR48041:SF139">
    <property type="entry name" value="PROTEIN SCARLET"/>
    <property type="match status" value="1"/>
</dbReference>
<keyword evidence="4" id="KW-0813">Transport</keyword>
<dbReference type="InParanoid" id="A0A1X7UYZ0"/>
<evidence type="ECO:0000256" key="8">
    <source>
        <dbReference type="SAM" id="MobiDB-lite"/>
    </source>
</evidence>
<dbReference type="EnsemblMetazoa" id="Aqu2.1.32739_001">
    <property type="protein sequence ID" value="Aqu2.1.32739_001"/>
    <property type="gene ID" value="Aqu2.1.32739"/>
</dbReference>
<evidence type="ECO:0000256" key="9">
    <source>
        <dbReference type="SAM" id="Phobius"/>
    </source>
</evidence>
<feature type="compositionally biased region" description="Polar residues" evidence="8">
    <location>
        <begin position="1285"/>
        <end position="1294"/>
    </location>
</feature>
<keyword evidence="7 9" id="KW-0472">Membrane</keyword>
<feature type="signal peptide" evidence="10">
    <location>
        <begin position="1"/>
        <end position="26"/>
    </location>
</feature>
<evidence type="ECO:0000259" key="12">
    <source>
        <dbReference type="Pfam" id="PF01061"/>
    </source>
</evidence>
<protein>
    <recommendedName>
        <fullName evidence="14">ABC transporter domain-containing protein</fullName>
    </recommendedName>
</protein>
<dbReference type="Gene3D" id="3.40.50.300">
    <property type="entry name" value="P-loop containing nucleotide triphosphate hydrolases"/>
    <property type="match status" value="1"/>
</dbReference>
<dbReference type="eggNOG" id="KOG0065">
    <property type="taxonomic scope" value="Eukaryota"/>
</dbReference>
<dbReference type="GO" id="GO:0140359">
    <property type="term" value="F:ABC-type transporter activity"/>
    <property type="evidence" value="ECO:0007669"/>
    <property type="project" value="InterPro"/>
</dbReference>
<feature type="transmembrane region" description="Helical" evidence="9">
    <location>
        <begin position="1165"/>
        <end position="1190"/>
    </location>
</feature>
<keyword evidence="6 9" id="KW-1133">Transmembrane helix</keyword>
<keyword evidence="10" id="KW-0732">Signal</keyword>
<dbReference type="Pfam" id="PF03283">
    <property type="entry name" value="PAE"/>
    <property type="match status" value="2"/>
</dbReference>
<dbReference type="InterPro" id="IPR003439">
    <property type="entry name" value="ABC_transporter-like_ATP-bd"/>
</dbReference>
<evidence type="ECO:0000256" key="2">
    <source>
        <dbReference type="ARBA" id="ARBA00005814"/>
    </source>
</evidence>
<organism evidence="13">
    <name type="scientific">Amphimedon queenslandica</name>
    <name type="common">Sponge</name>
    <dbReference type="NCBI Taxonomy" id="400682"/>
    <lineage>
        <taxon>Eukaryota</taxon>
        <taxon>Metazoa</taxon>
        <taxon>Porifera</taxon>
        <taxon>Demospongiae</taxon>
        <taxon>Heteroscleromorpha</taxon>
        <taxon>Haplosclerida</taxon>
        <taxon>Niphatidae</taxon>
        <taxon>Amphimedon</taxon>
    </lineage>
</organism>
<feature type="domain" description="ABC transporter" evidence="11">
    <location>
        <begin position="807"/>
        <end position="919"/>
    </location>
</feature>
<feature type="compositionally biased region" description="Polar residues" evidence="8">
    <location>
        <begin position="714"/>
        <end position="746"/>
    </location>
</feature>
<feature type="compositionally biased region" description="Acidic residues" evidence="8">
    <location>
        <begin position="677"/>
        <end position="694"/>
    </location>
</feature>
<evidence type="ECO:0000259" key="11">
    <source>
        <dbReference type="Pfam" id="PF00005"/>
    </source>
</evidence>
<comment type="similarity">
    <text evidence="3">Belongs to the pectinacetylesterase family. Notum subfamily.</text>
</comment>
<dbReference type="InterPro" id="IPR050352">
    <property type="entry name" value="ABCG_transporters"/>
</dbReference>
<feature type="domain" description="ABC-2 type transporter transmembrane" evidence="12">
    <location>
        <begin position="1054"/>
        <end position="1239"/>
    </location>
</feature>
<dbReference type="InterPro" id="IPR004963">
    <property type="entry name" value="PAE/NOTUM"/>
</dbReference>
<reference evidence="13" key="1">
    <citation type="submission" date="2017-05" db="UniProtKB">
        <authorList>
            <consortium name="EnsemblMetazoa"/>
        </authorList>
    </citation>
    <scope>IDENTIFICATION</scope>
</reference>
<feature type="transmembrane region" description="Helical" evidence="9">
    <location>
        <begin position="1127"/>
        <end position="1153"/>
    </location>
</feature>
<feature type="region of interest" description="Disordered" evidence="8">
    <location>
        <begin position="1285"/>
        <end position="1388"/>
    </location>
</feature>
<name>A0A1X7UYZ0_AMPQE</name>
<sequence length="1388" mass="156035">MKERASYLHCSFFLLSLFCLFTLSKAQLTWRNISNPEALCNDYTRAGYFIRREPGGSSKWLVFLESGGLCYSIETCNSRLVHPRIRSRNKPPRQAWNDNKFLPPRERINPFMTSLVTATGDPNVSGFYGRDLLDTDREKNPIFYNYNHILIPYCSSDAWLANDTRPSVLNITSRRDFNFSNDAFTDNLPKLQFIFRGSVIFRSVIEELLANENLTDATELVLAGSSAGGIGVVNHASWVEQQLNQSLTKISIITESAWFINFRDNIFIRFNESSSNNEEGLLSIISSIPQCSNNDSTSPCCIRLHCMLSSPEFFPAGRIPVISLTSLHDLFILSDTIATTVLPGEPSNSDGSGALPELGISFLNVISEYGGAMNTTLATAAVIPGVSLIITECFQHIYFATSTLWDHNGILSDTAVVELSNSLGSFSASYKHNITSGTWSSYFFSGSGRASSNLTLIQSSCDSSNALTIQDAILMWYYCRDSETMIFRDHCTTVHCNQECPDEVDFAFDLSDPRNWIVNATSAVVASITVISIAFKLVFFIWDSILSLKYKLYIHRMVGEQELTNLHVHEESDGPKFPECSIEEAVSVACVDLKYSIDFHPKKVKNEKEDRTTISLVIDDEEPAIKDKPPLEKKASSRLLRKPSDWSDWTARLIINKQRNMSSSAMSRKSIVVDLPKEDEDDDDHDDNDDDDETNNTNGETTPELPQAHPKLQRQPNEVSEETTSPPSYSKKISNASSQDPLMSSVGSRTLQRAFLPAMPPPIDEADGPGSSSHHLLQSNPSISSSMSQTKPTPGLCGFGRVRKEILRGISLYFNPGELVGIMGPSGCGKTTFLDLLTGRRNKGNVSGHIYINGYPLEQVRKKYIYSTGYVLQLATPYYEELTVRDNLTLSAHMRLPSKMTWREKFERVEQVMSVVAYHGVPQKAYSFFVEALMNKYLNRGLLMPQLEEHNPADIIMDMLGKPWMREVILEHYQTSSEPELIKWAIKRARVFDFESVSIATLSRDDSNDLPMMRHSSNPAHINTKKAKKIRPQASWFARLAVLEARASKRASLIWMFYLPVIFFVYGFVLGTTYLQQDSALFVLSGFCVYSVASALFMFPVLQNYYIKALEVYRYEKADGAGRAQDLVFQGFFRFSTMAIIPVVFSAGVLYLLTVKMEFWDGMVFLDFAIINMALNQTWIALLTFVLCAFPNYSARLSPMISSVAGFSSGFFVPRDETEWYYRWIFYVNPNYYGFSGIAKRLLSDFNNDCDNLDANCYINSGNFILHRYGFSDVKPFVQVASSLKPETSPSGYSASPDDTKKSPRSILRKKNSSDKTSPSPFQRFSGIKEDEDGEVKEEMDQGRRGSKGSRQLEVVPSYFFVGTDNGDKKRSRTSAGSAAETPKEEHK</sequence>
<comment type="similarity">
    <text evidence="2">Belongs to the ABC transporter superfamily. ABCG family. Eye pigment precursor importer (TC 3.A.1.204) subfamily.</text>
</comment>
<dbReference type="InterPro" id="IPR013525">
    <property type="entry name" value="ABC2_TM"/>
</dbReference>
<evidence type="ECO:0008006" key="14">
    <source>
        <dbReference type="Google" id="ProtNLM"/>
    </source>
</evidence>
<dbReference type="InterPro" id="IPR027417">
    <property type="entry name" value="P-loop_NTPase"/>
</dbReference>
<feature type="transmembrane region" description="Helical" evidence="9">
    <location>
        <begin position="1081"/>
        <end position="1106"/>
    </location>
</feature>
<evidence type="ECO:0000256" key="1">
    <source>
        <dbReference type="ARBA" id="ARBA00004141"/>
    </source>
</evidence>
<feature type="chain" id="PRO_5011965280" description="ABC transporter domain-containing protein" evidence="10">
    <location>
        <begin position="27"/>
        <end position="1388"/>
    </location>
</feature>
<keyword evidence="5 9" id="KW-0812">Transmembrane</keyword>
<feature type="transmembrane region" description="Helical" evidence="9">
    <location>
        <begin position="1053"/>
        <end position="1075"/>
    </location>
</feature>
<evidence type="ECO:0000256" key="10">
    <source>
        <dbReference type="SAM" id="SignalP"/>
    </source>
</evidence>
<feature type="transmembrane region" description="Helical" evidence="9">
    <location>
        <begin position="516"/>
        <end position="542"/>
    </location>
</feature>
<evidence type="ECO:0000256" key="6">
    <source>
        <dbReference type="ARBA" id="ARBA00022989"/>
    </source>
</evidence>
<dbReference type="STRING" id="400682.A0A1X7UYZ0"/>
<feature type="compositionally biased region" description="Low complexity" evidence="8">
    <location>
        <begin position="779"/>
        <end position="788"/>
    </location>
</feature>
<evidence type="ECO:0000256" key="3">
    <source>
        <dbReference type="ARBA" id="ARBA00010213"/>
    </source>
</evidence>
<proteinExistence type="inferred from homology"/>